<dbReference type="NCBIfam" id="TIGR00688">
    <property type="entry name" value="rarD"/>
    <property type="match status" value="1"/>
</dbReference>
<feature type="domain" description="EamA" evidence="9">
    <location>
        <begin position="26"/>
        <end position="162"/>
    </location>
</feature>
<evidence type="ECO:0000256" key="4">
    <source>
        <dbReference type="ARBA" id="ARBA00022475"/>
    </source>
</evidence>
<protein>
    <submittedName>
        <fullName evidence="10">EamA family transporter RarD</fullName>
    </submittedName>
</protein>
<evidence type="ECO:0000256" key="6">
    <source>
        <dbReference type="ARBA" id="ARBA00022989"/>
    </source>
</evidence>
<dbReference type="GO" id="GO:0005886">
    <property type="term" value="C:plasma membrane"/>
    <property type="evidence" value="ECO:0007669"/>
    <property type="project" value="UniProtKB-SubCell"/>
</dbReference>
<evidence type="ECO:0000256" key="7">
    <source>
        <dbReference type="ARBA" id="ARBA00023136"/>
    </source>
</evidence>
<dbReference type="InterPro" id="IPR037185">
    <property type="entry name" value="EmrE-like"/>
</dbReference>
<dbReference type="SUPFAM" id="SSF103481">
    <property type="entry name" value="Multidrug resistance efflux transporter EmrE"/>
    <property type="match status" value="2"/>
</dbReference>
<feature type="transmembrane region" description="Helical" evidence="8">
    <location>
        <begin position="53"/>
        <end position="74"/>
    </location>
</feature>
<evidence type="ECO:0000313" key="10">
    <source>
        <dbReference type="EMBL" id="RIV79802.1"/>
    </source>
</evidence>
<keyword evidence="3" id="KW-0813">Transport</keyword>
<evidence type="ECO:0000256" key="3">
    <source>
        <dbReference type="ARBA" id="ARBA00022448"/>
    </source>
</evidence>
<reference evidence="10 11" key="1">
    <citation type="submission" date="2018-08" db="EMBL/GenBank/DDBJ databases">
        <title>Altererythrobacter sp.Ery1 and Ery12, the genome sequencing of novel strains in genus Alterythrobacter.</title>
        <authorList>
            <person name="Cheng H."/>
            <person name="Wu Y.-H."/>
            <person name="Fang C."/>
            <person name="Xu X.-W."/>
        </authorList>
    </citation>
    <scope>NUCLEOTIDE SEQUENCE [LARGE SCALE GENOMIC DNA]</scope>
    <source>
        <strain evidence="10 11">Ery1</strain>
    </source>
</reference>
<keyword evidence="11" id="KW-1185">Reference proteome</keyword>
<evidence type="ECO:0000256" key="5">
    <source>
        <dbReference type="ARBA" id="ARBA00022692"/>
    </source>
</evidence>
<feature type="transmembrane region" description="Helical" evidence="8">
    <location>
        <begin position="260"/>
        <end position="279"/>
    </location>
</feature>
<dbReference type="InterPro" id="IPR004626">
    <property type="entry name" value="RarD"/>
</dbReference>
<dbReference type="PANTHER" id="PTHR22911:SF137">
    <property type="entry name" value="SOLUTE CARRIER FAMILY 35 MEMBER G2-RELATED"/>
    <property type="match status" value="1"/>
</dbReference>
<evidence type="ECO:0000259" key="9">
    <source>
        <dbReference type="Pfam" id="PF00892"/>
    </source>
</evidence>
<feature type="transmembrane region" description="Helical" evidence="8">
    <location>
        <begin position="285"/>
        <end position="306"/>
    </location>
</feature>
<dbReference type="Proteomes" id="UP000285092">
    <property type="component" value="Unassembled WGS sequence"/>
</dbReference>
<evidence type="ECO:0000256" key="8">
    <source>
        <dbReference type="SAM" id="Phobius"/>
    </source>
</evidence>
<comment type="subcellular location">
    <subcellularLocation>
        <location evidence="1">Cell membrane</location>
        <topology evidence="1">Multi-pass membrane protein</topology>
    </subcellularLocation>
</comment>
<sequence>MPSCSGSSPHLNASQVTDASPQTRQSGFAAGLAAYFIWGFLPLYLLLVREVPAFEFVGWRIIWTLPICLLIVAVRKQGPQICAALFNRRVLVTLAASATLIGSNWFVYVWAIQQDQVYAASLGYYINPLLNVLLGTFLLGERLSRRQWVAVAIAACGVALLLGGALTTLWISLALAITFGVYGLLRKQVDVGALPGLTIESALLVVPAGAIAWWYAASPAGSSFGQSIELSLAIVLGGILTAIPLLLFAIAARRMDYSTLGFLQFLAPTIVFILGLTVFDQPLQPVQLACFVLIWIAIAIFVWDILARRQADKVLQA</sequence>
<dbReference type="AlphaFoldDB" id="A0A418NKV3"/>
<evidence type="ECO:0000313" key="11">
    <source>
        <dbReference type="Proteomes" id="UP000285092"/>
    </source>
</evidence>
<feature type="transmembrane region" description="Helical" evidence="8">
    <location>
        <begin position="147"/>
        <end position="163"/>
    </location>
</feature>
<dbReference type="Pfam" id="PF00892">
    <property type="entry name" value="EamA"/>
    <property type="match status" value="1"/>
</dbReference>
<feature type="transmembrane region" description="Helical" evidence="8">
    <location>
        <begin position="228"/>
        <end position="248"/>
    </location>
</feature>
<evidence type="ECO:0000256" key="2">
    <source>
        <dbReference type="ARBA" id="ARBA00007362"/>
    </source>
</evidence>
<keyword evidence="6 8" id="KW-1133">Transmembrane helix</keyword>
<comment type="caution">
    <text evidence="10">The sequence shown here is derived from an EMBL/GenBank/DDBJ whole genome shotgun (WGS) entry which is preliminary data.</text>
</comment>
<gene>
    <name evidence="10" type="primary">rarD</name>
    <name evidence="10" type="ORF">D2V04_06715</name>
</gene>
<keyword evidence="7 8" id="KW-0472">Membrane</keyword>
<dbReference type="InterPro" id="IPR000620">
    <property type="entry name" value="EamA_dom"/>
</dbReference>
<dbReference type="PANTHER" id="PTHR22911">
    <property type="entry name" value="ACYL-MALONYL CONDENSING ENZYME-RELATED"/>
    <property type="match status" value="1"/>
</dbReference>
<feature type="transmembrane region" description="Helical" evidence="8">
    <location>
        <begin position="117"/>
        <end position="140"/>
    </location>
</feature>
<dbReference type="EMBL" id="QXFK01000014">
    <property type="protein sequence ID" value="RIV79802.1"/>
    <property type="molecule type" value="Genomic_DNA"/>
</dbReference>
<comment type="similarity">
    <text evidence="2">Belongs to the EamA transporter family.</text>
</comment>
<accession>A0A418NKV3</accession>
<organism evidence="10 11">
    <name type="scientific">Pelagerythrobacter aerophilus</name>
    <dbReference type="NCBI Taxonomy" id="2306995"/>
    <lineage>
        <taxon>Bacteria</taxon>
        <taxon>Pseudomonadati</taxon>
        <taxon>Pseudomonadota</taxon>
        <taxon>Alphaproteobacteria</taxon>
        <taxon>Sphingomonadales</taxon>
        <taxon>Erythrobacteraceae</taxon>
        <taxon>Pelagerythrobacter</taxon>
    </lineage>
</organism>
<evidence type="ECO:0000256" key="1">
    <source>
        <dbReference type="ARBA" id="ARBA00004651"/>
    </source>
</evidence>
<keyword evidence="4" id="KW-1003">Cell membrane</keyword>
<feature type="transmembrane region" description="Helical" evidence="8">
    <location>
        <begin position="28"/>
        <end position="47"/>
    </location>
</feature>
<name>A0A418NKV3_9SPHN</name>
<dbReference type="OrthoDB" id="369870at2"/>
<feature type="transmembrane region" description="Helical" evidence="8">
    <location>
        <begin position="90"/>
        <end position="111"/>
    </location>
</feature>
<keyword evidence="5 8" id="KW-0812">Transmembrane</keyword>
<proteinExistence type="inferred from homology"/>
<feature type="transmembrane region" description="Helical" evidence="8">
    <location>
        <begin position="197"/>
        <end position="216"/>
    </location>
</feature>